<reference evidence="1 2" key="1">
    <citation type="journal article" date="2015" name="Nature">
        <title>rRNA introns, odd ribosomes, and small enigmatic genomes across a large radiation of phyla.</title>
        <authorList>
            <person name="Brown C.T."/>
            <person name="Hug L.A."/>
            <person name="Thomas B.C."/>
            <person name="Sharon I."/>
            <person name="Castelle C.J."/>
            <person name="Singh A."/>
            <person name="Wilkins M.J."/>
            <person name="Williams K.H."/>
            <person name="Banfield J.F."/>
        </authorList>
    </citation>
    <scope>NUCLEOTIDE SEQUENCE [LARGE SCALE GENOMIC DNA]</scope>
</reference>
<dbReference type="AlphaFoldDB" id="A0A837HQ57"/>
<comment type="caution">
    <text evidence="1">The sequence shown here is derived from an EMBL/GenBank/DDBJ whole genome shotgun (WGS) entry which is preliminary data.</text>
</comment>
<name>A0A837HQ57_9BACT</name>
<gene>
    <name evidence="1" type="ORF">UT35_C0002G0003</name>
</gene>
<accession>A0A837HQ57</accession>
<proteinExistence type="predicted"/>
<dbReference type="Proteomes" id="UP000033996">
    <property type="component" value="Unassembled WGS sequence"/>
</dbReference>
<evidence type="ECO:0000313" key="1">
    <source>
        <dbReference type="EMBL" id="KKR09553.1"/>
    </source>
</evidence>
<organism evidence="1 2">
    <name type="scientific">Candidatus Yanofskybacteria bacterium GW2011_GWD1_39_16</name>
    <dbReference type="NCBI Taxonomy" id="1619030"/>
    <lineage>
        <taxon>Bacteria</taxon>
        <taxon>Candidatus Yanofskyibacteriota</taxon>
    </lineage>
</organism>
<protein>
    <submittedName>
        <fullName evidence="1">Uncharacterized protein</fullName>
    </submittedName>
</protein>
<evidence type="ECO:0000313" key="2">
    <source>
        <dbReference type="Proteomes" id="UP000033996"/>
    </source>
</evidence>
<dbReference type="EMBL" id="LBWL01000002">
    <property type="protein sequence ID" value="KKR09553.1"/>
    <property type="molecule type" value="Genomic_DNA"/>
</dbReference>
<sequence length="139" mass="16895">MRKILKTTSRLFKMFGRIKIRKADIYFSRFLRLKFKRCEKCGRRGEGKDEIDKLQCSHFWGRKNESVRYCEKNCDCLCFTCHQNFESNPAEYTEWKLKKLGKKEYDKLKLSAHLYCKRDDKINEIYWKEKLKKINGTTL</sequence>